<dbReference type="AlphaFoldDB" id="A0A0K1Q8R7"/>
<accession>A0A0K1Q8R7</accession>
<reference evidence="1 2" key="1">
    <citation type="submission" date="2015-08" db="EMBL/GenBank/DDBJ databases">
        <authorList>
            <person name="Babu N.S."/>
            <person name="Beckwith C.J."/>
            <person name="Beseler K.G."/>
            <person name="Brison A."/>
            <person name="Carone J.V."/>
            <person name="Caskin T.P."/>
            <person name="Diamond M."/>
            <person name="Durham M.E."/>
            <person name="Foxe J.M."/>
            <person name="Go M."/>
            <person name="Henderson B.A."/>
            <person name="Jones I.B."/>
            <person name="McGettigan J.A."/>
            <person name="Micheletti S.J."/>
            <person name="Nasrallah M.E."/>
            <person name="Ortiz D."/>
            <person name="Piller C.R."/>
            <person name="Privatt S.R."/>
            <person name="Schneider S.L."/>
            <person name="Sharp S."/>
            <person name="Smith T.C."/>
            <person name="Stanton J.D."/>
            <person name="Ullery H.E."/>
            <person name="Wilson R.J."/>
            <person name="Serrano M.G."/>
            <person name="Buck G."/>
            <person name="Lee V."/>
            <person name="Wang Y."/>
            <person name="Carvalho R."/>
            <person name="Voegtly L."/>
            <person name="Shi R."/>
            <person name="Duckworth R."/>
            <person name="Johnson A."/>
            <person name="Loviza R."/>
            <person name="Walstead R."/>
            <person name="Shah Z."/>
            <person name="Kiflezghi M."/>
            <person name="Wade K."/>
            <person name="Ball S.L."/>
            <person name="Bradley K.W."/>
            <person name="Asai D.J."/>
            <person name="Bowman C.A."/>
            <person name="Russell D.A."/>
            <person name="Pope W.H."/>
            <person name="Jacobs-Sera D."/>
            <person name="Hendrix R.W."/>
            <person name="Hatfull G.F."/>
        </authorList>
    </citation>
    <scope>NUCLEOTIDE SEQUENCE [LARGE SCALE GENOMIC DNA]</scope>
    <source>
        <strain evidence="1 2">DSM 27648</strain>
    </source>
</reference>
<dbReference type="EMBL" id="CP012333">
    <property type="protein sequence ID" value="AKV02124.1"/>
    <property type="molecule type" value="Genomic_DNA"/>
</dbReference>
<organism evidence="1 2">
    <name type="scientific">Labilithrix luteola</name>
    <dbReference type="NCBI Taxonomy" id="1391654"/>
    <lineage>
        <taxon>Bacteria</taxon>
        <taxon>Pseudomonadati</taxon>
        <taxon>Myxococcota</taxon>
        <taxon>Polyangia</taxon>
        <taxon>Polyangiales</taxon>
        <taxon>Labilitrichaceae</taxon>
        <taxon>Labilithrix</taxon>
    </lineage>
</organism>
<proteinExistence type="predicted"/>
<dbReference type="RefSeq" id="WP_169928243.1">
    <property type="nucleotide sequence ID" value="NZ_CP012333.1"/>
</dbReference>
<dbReference type="KEGG" id="llu:AKJ09_08787"/>
<protein>
    <submittedName>
        <fullName evidence="1">Uncharacterized protein</fullName>
    </submittedName>
</protein>
<name>A0A0K1Q8R7_9BACT</name>
<keyword evidence="2" id="KW-1185">Reference proteome</keyword>
<gene>
    <name evidence="1" type="ORF">AKJ09_08787</name>
</gene>
<evidence type="ECO:0000313" key="2">
    <source>
        <dbReference type="Proteomes" id="UP000064967"/>
    </source>
</evidence>
<sequence length="214" mass="24376">MSDVLRGHRGISSRDLRELREKYARMLVLRQLHARSREEPDFVEPDPRPEMVALAQRWPGALREIDELDLTTIVGRLEALDRALARTTSHEDEAHDDDERALAHVEQQDVETWMIAQARFHQLLRGALAAKRWLGRERHATSDLRTRLLGAITDGQLANDAALWADELSQVARPPRGRLLLVVFARLERELGIADRELRASVFVGHAASHADRD</sequence>
<dbReference type="Proteomes" id="UP000064967">
    <property type="component" value="Chromosome"/>
</dbReference>
<evidence type="ECO:0000313" key="1">
    <source>
        <dbReference type="EMBL" id="AKV02124.1"/>
    </source>
</evidence>